<dbReference type="VEuPathDB" id="PlasmoDB:PRG01_0316600"/>
<dbReference type="VEuPathDB" id="PlasmoDB:PRCDC_0312500"/>
<evidence type="ECO:0000313" key="3">
    <source>
        <dbReference type="Proteomes" id="UP000027581"/>
    </source>
</evidence>
<keyword evidence="3" id="KW-1185">Reference proteome</keyword>
<dbReference type="RefSeq" id="XP_012761203.1">
    <property type="nucleotide sequence ID" value="XM_012905749.1"/>
</dbReference>
<gene>
    <name evidence="1" type="ORF">PRCDC_0312500</name>
    <name evidence="2" type="ORF">PRSY57_0312500</name>
</gene>
<dbReference type="AlphaFoldDB" id="A0A060RNH4"/>
<reference evidence="1" key="2">
    <citation type="submission" date="2014-05" db="EMBL/GenBank/DDBJ databases">
        <title>The genome sequences of chimpanzee malaria parasites reveal the path to human adaptation.</title>
        <authorList>
            <person name="Otto T.D."/>
            <person name="Rayner J.C."/>
            <person name="Boehme U."/>
            <person name="Pain A."/>
            <person name="Spottiswoode N."/>
            <person name="Sanders M."/>
            <person name="Quail M."/>
            <person name="Ollomo B."/>
            <person name="Renaud F."/>
            <person name="Thomas A.W."/>
            <person name="Prugnolle F."/>
            <person name="Conway D.J."/>
            <person name="Newbold C."/>
            <person name="Berriman M."/>
        </authorList>
    </citation>
    <scope>NUCLEOTIDE SEQUENCE [LARGE SCALE GENOMIC DNA]</scope>
    <source>
        <strain evidence="1">CDC</strain>
    </source>
</reference>
<organism evidence="1 3">
    <name type="scientific">Plasmodium reichenowi</name>
    <dbReference type="NCBI Taxonomy" id="5854"/>
    <lineage>
        <taxon>Eukaryota</taxon>
        <taxon>Sar</taxon>
        <taxon>Alveolata</taxon>
        <taxon>Apicomplexa</taxon>
        <taxon>Aconoidasida</taxon>
        <taxon>Haemosporida</taxon>
        <taxon>Plasmodiidae</taxon>
        <taxon>Plasmodium</taxon>
        <taxon>Plasmodium (Laverania)</taxon>
    </lineage>
</organism>
<name>A0A060RNH4_PLARE</name>
<dbReference type="GeneID" id="24529305"/>
<sequence length="237" mass="28882">MFRSKAHFLMLANLKYLELQDLLLKRFQVFKNEEIRILKKENMKHILYEWAKFLIKENHNTNITYIPQEVLDNNKVQDILKNDMDCEWLVNKIHISNDEKIDIHSSNNFEELKKKKDALHFDEYPNLFYYEYPQFPYNYYDKKKMSNFYSLIKFPYKDILNISKNIKNMSYEEEQKKKNHQTNNNVSNNEENKINQDIVHMNNNNNNNNVNYTDHSYVYAPCEMETSKENYNQTQID</sequence>
<evidence type="ECO:0000313" key="4">
    <source>
        <dbReference type="Proteomes" id="UP000076359"/>
    </source>
</evidence>
<proteinExistence type="predicted"/>
<dbReference type="EMBL" id="HG810764">
    <property type="protein sequence ID" value="CDO62556.1"/>
    <property type="molecule type" value="Genomic_DNA"/>
</dbReference>
<dbReference type="Proteomes" id="UP000076359">
    <property type="component" value="Chromosome 3"/>
</dbReference>
<dbReference type="KEGG" id="prei:PRSY57_0312500"/>
<evidence type="ECO:0000313" key="2">
    <source>
        <dbReference type="EMBL" id="KYO02620.1"/>
    </source>
</evidence>
<protein>
    <submittedName>
        <fullName evidence="1">Uncharacterized protein</fullName>
    </submittedName>
</protein>
<reference evidence="1" key="1">
    <citation type="submission" date="2014-01" db="EMBL/GenBank/DDBJ databases">
        <authorList>
            <person name="Aslett M."/>
        </authorList>
    </citation>
    <scope>NUCLEOTIDE SEQUENCE</scope>
    <source>
        <strain evidence="1">CDC</strain>
    </source>
</reference>
<reference evidence="2 4" key="3">
    <citation type="journal article" date="2016" name="Nat. Commun.">
        <title>Genomes of cryptic chimpanzee Plasmodium species reveal key evolutionary events leading to human malaria.</title>
        <authorList>
            <person name="Sundararaman S.A."/>
            <person name="Plenderleith L.J."/>
            <person name="Liu W."/>
            <person name="Loy D.E."/>
            <person name="Learn G.H."/>
            <person name="Li Y."/>
            <person name="Shaw K.S."/>
            <person name="Ayouba A."/>
            <person name="Peeters M."/>
            <person name="Speede S."/>
            <person name="Shaw G.M."/>
            <person name="Bushman F.D."/>
            <person name="Brisson D."/>
            <person name="Rayner J.C."/>
            <person name="Sharp P.M."/>
            <person name="Hahn B.H."/>
        </authorList>
    </citation>
    <scope>NUCLEOTIDE SEQUENCE [LARGE SCALE GENOMIC DNA]</scope>
    <source>
        <strain evidence="2 4">SY57</strain>
    </source>
</reference>
<accession>A0A060RNH4</accession>
<dbReference type="EMBL" id="LVLA01000004">
    <property type="protein sequence ID" value="KYO02620.1"/>
    <property type="molecule type" value="Genomic_DNA"/>
</dbReference>
<dbReference type="Proteomes" id="UP000027581">
    <property type="component" value="Unassembled WGS sequence"/>
</dbReference>
<evidence type="ECO:0000313" key="1">
    <source>
        <dbReference type="EMBL" id="CDO62556.1"/>
    </source>
</evidence>